<protein>
    <submittedName>
        <fullName evidence="1">Uncharacterized protein</fullName>
    </submittedName>
</protein>
<dbReference type="AlphaFoldDB" id="A0A8D8QKE8"/>
<dbReference type="EMBL" id="HBUF01083136">
    <property type="protein sequence ID" value="CAG6633601.1"/>
    <property type="molecule type" value="Transcribed_RNA"/>
</dbReference>
<dbReference type="EMBL" id="HBUF01083134">
    <property type="protein sequence ID" value="CAG6633595.1"/>
    <property type="molecule type" value="Transcribed_RNA"/>
</dbReference>
<organism evidence="1">
    <name type="scientific">Cacopsylla melanoneura</name>
    <dbReference type="NCBI Taxonomy" id="428564"/>
    <lineage>
        <taxon>Eukaryota</taxon>
        <taxon>Metazoa</taxon>
        <taxon>Ecdysozoa</taxon>
        <taxon>Arthropoda</taxon>
        <taxon>Hexapoda</taxon>
        <taxon>Insecta</taxon>
        <taxon>Pterygota</taxon>
        <taxon>Neoptera</taxon>
        <taxon>Paraneoptera</taxon>
        <taxon>Hemiptera</taxon>
        <taxon>Sternorrhyncha</taxon>
        <taxon>Psylloidea</taxon>
        <taxon>Psyllidae</taxon>
        <taxon>Psyllinae</taxon>
        <taxon>Cacopsylla</taxon>
    </lineage>
</organism>
<reference evidence="1" key="1">
    <citation type="submission" date="2021-05" db="EMBL/GenBank/DDBJ databases">
        <authorList>
            <person name="Alioto T."/>
            <person name="Alioto T."/>
            <person name="Gomez Garrido J."/>
        </authorList>
    </citation>
    <scope>NUCLEOTIDE SEQUENCE</scope>
</reference>
<proteinExistence type="predicted"/>
<accession>A0A8D8QKE8</accession>
<dbReference type="EMBL" id="HBUF01083135">
    <property type="protein sequence ID" value="CAG6633598.1"/>
    <property type="molecule type" value="Transcribed_RNA"/>
</dbReference>
<sequence>MVRYRFDPVPVRKLRTLRHQLYPLYLILNRAAPNKQPAINRQTSTWKWRFTIFSSSTRTRLRSYTHISCSRASTPCPLSRVSSARIRTRTSYSERLSSTRKKMNRNRDELLSFTTTMESCSKWPKRKSRERVIQCVNLMESYWLVLIVRFVSSNGPMRKSSGSSAVISTIS</sequence>
<name>A0A8D8QKE8_9HEMI</name>
<evidence type="ECO:0000313" key="1">
    <source>
        <dbReference type="EMBL" id="CAG6633595.1"/>
    </source>
</evidence>